<protein>
    <recommendedName>
        <fullName evidence="1">Ephrin RBD domain-containing protein</fullName>
    </recommendedName>
</protein>
<keyword evidence="3" id="KW-1185">Reference proteome</keyword>
<dbReference type="Gene3D" id="2.60.40.420">
    <property type="entry name" value="Cupredoxins - blue copper proteins"/>
    <property type="match status" value="1"/>
</dbReference>
<sequence>MFIVRPSNRGCSNPWDSFRIVFFIIIMLGCTNAATKKAIVEWFPNGRPFRDPMLDHTALVELHLLDRIVFVCDTNIPAVIYRVSEESFDECKYDLSAEWVGECSAGTKYITVTLRSINVVPTQPVYYANVTYFFTSFSSGTHAGIHEKGGALCLMGVRMILEVRGSSKRVPLLPRSFTSEFEQLQVPVQRVSYGGRPEQKQHNLDFTTESSTKRDYVSYSVDKASDESSFWSGWPWSRRSSSSYQTPQTWNYVTTLFSNPNEIEWDTLSPEYFNYSSASSPTECAVLAILLSLFII</sequence>
<dbReference type="Pfam" id="PF00812">
    <property type="entry name" value="Ephrin"/>
    <property type="match status" value="1"/>
</dbReference>
<evidence type="ECO:0000259" key="1">
    <source>
        <dbReference type="Pfam" id="PF00812"/>
    </source>
</evidence>
<gene>
    <name evidence="2" type="primary">Necator_chrIV.g14902</name>
    <name evidence="2" type="ORF">RB195_001607</name>
</gene>
<evidence type="ECO:0000313" key="2">
    <source>
        <dbReference type="EMBL" id="KAK6749104.1"/>
    </source>
</evidence>
<feature type="domain" description="Ephrin RBD" evidence="1">
    <location>
        <begin position="78"/>
        <end position="163"/>
    </location>
</feature>
<reference evidence="2 3" key="1">
    <citation type="submission" date="2023-08" db="EMBL/GenBank/DDBJ databases">
        <title>A Necator americanus chromosomal reference genome.</title>
        <authorList>
            <person name="Ilik V."/>
            <person name="Petrzelkova K.J."/>
            <person name="Pardy F."/>
            <person name="Fuh T."/>
            <person name="Niatou-Singa F.S."/>
            <person name="Gouil Q."/>
            <person name="Baker L."/>
            <person name="Ritchie M.E."/>
            <person name="Jex A.R."/>
            <person name="Gazzola D."/>
            <person name="Li H."/>
            <person name="Toshio Fujiwara R."/>
            <person name="Zhan B."/>
            <person name="Aroian R.V."/>
            <person name="Pafco B."/>
            <person name="Schwarz E.M."/>
        </authorList>
    </citation>
    <scope>NUCLEOTIDE SEQUENCE [LARGE SCALE GENOMIC DNA]</scope>
    <source>
        <strain evidence="2 3">Aroian</strain>
        <tissue evidence="2">Whole animal</tissue>
    </source>
</reference>
<comment type="caution">
    <text evidence="2">The sequence shown here is derived from an EMBL/GenBank/DDBJ whole genome shotgun (WGS) entry which is preliminary data.</text>
</comment>
<dbReference type="InterPro" id="IPR008972">
    <property type="entry name" value="Cupredoxin"/>
</dbReference>
<organism evidence="2 3">
    <name type="scientific">Necator americanus</name>
    <name type="common">Human hookworm</name>
    <dbReference type="NCBI Taxonomy" id="51031"/>
    <lineage>
        <taxon>Eukaryota</taxon>
        <taxon>Metazoa</taxon>
        <taxon>Ecdysozoa</taxon>
        <taxon>Nematoda</taxon>
        <taxon>Chromadorea</taxon>
        <taxon>Rhabditida</taxon>
        <taxon>Rhabditina</taxon>
        <taxon>Rhabditomorpha</taxon>
        <taxon>Strongyloidea</taxon>
        <taxon>Ancylostomatidae</taxon>
        <taxon>Bunostominae</taxon>
        <taxon>Necator</taxon>
    </lineage>
</organism>
<accession>A0ABR1DF39</accession>
<dbReference type="InterPro" id="IPR001799">
    <property type="entry name" value="Ephrin_RBD"/>
</dbReference>
<dbReference type="PROSITE" id="PS51257">
    <property type="entry name" value="PROKAR_LIPOPROTEIN"/>
    <property type="match status" value="1"/>
</dbReference>
<dbReference type="Proteomes" id="UP001303046">
    <property type="component" value="Unassembled WGS sequence"/>
</dbReference>
<dbReference type="EMBL" id="JAVFWL010000004">
    <property type="protein sequence ID" value="KAK6749104.1"/>
    <property type="molecule type" value="Genomic_DNA"/>
</dbReference>
<dbReference type="SUPFAM" id="SSF49503">
    <property type="entry name" value="Cupredoxins"/>
    <property type="match status" value="1"/>
</dbReference>
<proteinExistence type="predicted"/>
<evidence type="ECO:0000313" key="3">
    <source>
        <dbReference type="Proteomes" id="UP001303046"/>
    </source>
</evidence>
<name>A0ABR1DF39_NECAM</name>